<keyword evidence="1" id="KW-0597">Phosphoprotein</keyword>
<dbReference type="GO" id="GO:0000156">
    <property type="term" value="F:phosphorelay response regulator activity"/>
    <property type="evidence" value="ECO:0007669"/>
    <property type="project" value="InterPro"/>
</dbReference>
<accession>A0AAU9VI76</accession>
<dbReference type="SMART" id="SM00448">
    <property type="entry name" value="REC"/>
    <property type="match status" value="1"/>
</dbReference>
<evidence type="ECO:0000259" key="2">
    <source>
        <dbReference type="PROSITE" id="PS50110"/>
    </source>
</evidence>
<evidence type="ECO:0000313" key="3">
    <source>
        <dbReference type="EMBL" id="CAH2761211.1"/>
    </source>
</evidence>
<feature type="domain" description="Response regulatory" evidence="2">
    <location>
        <begin position="5"/>
        <end position="123"/>
    </location>
</feature>
<dbReference type="Gene3D" id="3.40.50.2300">
    <property type="match status" value="1"/>
</dbReference>
<dbReference type="PROSITE" id="PS50110">
    <property type="entry name" value="RESPONSE_REGULATORY"/>
    <property type="match status" value="1"/>
</dbReference>
<reference evidence="3" key="1">
    <citation type="submission" date="2022-04" db="EMBL/GenBank/DDBJ databases">
        <authorList>
            <person name="Forde T."/>
        </authorList>
    </citation>
    <scope>NUCLEOTIDE SEQUENCE</scope>
    <source>
        <strain evidence="3">A18Y016a</strain>
        <strain evidence="4">A18Y020d</strain>
    </source>
</reference>
<dbReference type="SMART" id="SM00850">
    <property type="entry name" value="LytTR"/>
    <property type="match status" value="1"/>
</dbReference>
<dbReference type="EMBL" id="OW659477">
    <property type="protein sequence ID" value="CAH2761211.1"/>
    <property type="molecule type" value="Genomic_DNA"/>
</dbReference>
<dbReference type="AlphaFoldDB" id="A0AAU9VI76"/>
<dbReference type="InterPro" id="IPR046947">
    <property type="entry name" value="LytR-like"/>
</dbReference>
<keyword evidence="3" id="KW-0238">DNA-binding</keyword>
<dbReference type="Proteomes" id="UP001154111">
    <property type="component" value="Chromosome"/>
</dbReference>
<proteinExistence type="predicted"/>
<dbReference type="EMBL" id="OW659496">
    <property type="protein sequence ID" value="CAH2761216.1"/>
    <property type="molecule type" value="Genomic_DNA"/>
</dbReference>
<dbReference type="SUPFAM" id="SSF52172">
    <property type="entry name" value="CheY-like"/>
    <property type="match status" value="1"/>
</dbReference>
<name>A0AAU9VI76_9FIRM</name>
<evidence type="ECO:0000256" key="1">
    <source>
        <dbReference type="PROSITE-ProRule" id="PRU00169"/>
    </source>
</evidence>
<evidence type="ECO:0000313" key="4">
    <source>
        <dbReference type="EMBL" id="CAH2761216.1"/>
    </source>
</evidence>
<dbReference type="PANTHER" id="PTHR37299:SF1">
    <property type="entry name" value="STAGE 0 SPORULATION PROTEIN A HOMOLOG"/>
    <property type="match status" value="1"/>
</dbReference>
<dbReference type="InterPro" id="IPR011006">
    <property type="entry name" value="CheY-like_superfamily"/>
</dbReference>
<dbReference type="GO" id="GO:0003677">
    <property type="term" value="F:DNA binding"/>
    <property type="evidence" value="ECO:0007669"/>
    <property type="project" value="UniProtKB-KW"/>
</dbReference>
<dbReference type="InterPro" id="IPR001789">
    <property type="entry name" value="Sig_transdc_resp-reg_receiver"/>
</dbReference>
<dbReference type="InterPro" id="IPR007492">
    <property type="entry name" value="LytTR_DNA-bd_dom"/>
</dbReference>
<evidence type="ECO:0000313" key="5">
    <source>
        <dbReference type="Proteomes" id="UP001154095"/>
    </source>
</evidence>
<dbReference type="PANTHER" id="PTHR37299">
    <property type="entry name" value="TRANSCRIPTIONAL REGULATOR-RELATED"/>
    <property type="match status" value="1"/>
</dbReference>
<feature type="modified residue" description="4-aspartylphosphate" evidence="1">
    <location>
        <position position="60"/>
    </location>
</feature>
<organism evidence="3 6">
    <name type="scientific">Erysipelothrix amsterdamensis</name>
    <dbReference type="NCBI Taxonomy" id="2929157"/>
    <lineage>
        <taxon>Bacteria</taxon>
        <taxon>Bacillati</taxon>
        <taxon>Bacillota</taxon>
        <taxon>Erysipelotrichia</taxon>
        <taxon>Erysipelotrichales</taxon>
        <taxon>Erysipelotrichaceae</taxon>
        <taxon>Erysipelothrix</taxon>
    </lineage>
</organism>
<dbReference type="Pfam" id="PF00072">
    <property type="entry name" value="Response_reg"/>
    <property type="match status" value="1"/>
</dbReference>
<evidence type="ECO:0000313" key="6">
    <source>
        <dbReference type="Proteomes" id="UP001154111"/>
    </source>
</evidence>
<keyword evidence="5" id="KW-1185">Reference proteome</keyword>
<dbReference type="Pfam" id="PF04397">
    <property type="entry name" value="LytTR"/>
    <property type="match status" value="1"/>
</dbReference>
<dbReference type="Proteomes" id="UP001154095">
    <property type="component" value="Chromosome"/>
</dbReference>
<dbReference type="Gene3D" id="2.40.50.1020">
    <property type="entry name" value="LytTr DNA-binding domain"/>
    <property type="match status" value="1"/>
</dbReference>
<protein>
    <submittedName>
        <fullName evidence="3">LytTR family DNA-binding domain-containing protein</fullName>
    </submittedName>
</protein>
<sequence length="241" mass="28073">MVMIKIAIVDDETIMHDRLREVVNQTLLSRDIDYRILIFDNPDDVLSCVKQTKIDIVLLDIELGSRNGVELAKRLSLDSPSTVVVFITSYEGYIKDAFGLNVYDYILKQELDLQLPEALIQLTTRLTQRDSVVFKFDSGILNLELMEIVFALYENRNITIFTQDESYVMKSTSLTKVYESLPESMFIQPNSRYIVNMMYIQEMRKGVIKLKGYDDLIEVSRGQFKNLYQNYLDFLVESERL</sequence>
<gene>
    <name evidence="3" type="primary">ypdB</name>
    <name evidence="3" type="ORF">ERYAMS2_00590</name>
    <name evidence="4" type="ORF">ERYAMS_00300</name>
</gene>